<dbReference type="Proteomes" id="UP000192610">
    <property type="component" value="Unassembled WGS sequence"/>
</dbReference>
<name>A0A1V9EMR0_9BACT</name>
<comment type="caution">
    <text evidence="2">The sequence shown here is derived from an EMBL/GenBank/DDBJ whole genome shotgun (WGS) entry which is preliminary data.</text>
</comment>
<accession>A0A1V9EMR0</accession>
<gene>
    <name evidence="2" type="ORF">A4H97_07670</name>
</gene>
<dbReference type="AlphaFoldDB" id="A0A1V9EMR0"/>
<dbReference type="EMBL" id="LVXG01000023">
    <property type="protein sequence ID" value="OQP47371.1"/>
    <property type="molecule type" value="Genomic_DNA"/>
</dbReference>
<protein>
    <submittedName>
        <fullName evidence="2">Uncharacterized protein</fullName>
    </submittedName>
</protein>
<evidence type="ECO:0000256" key="1">
    <source>
        <dbReference type="SAM" id="Phobius"/>
    </source>
</evidence>
<organism evidence="2 3">
    <name type="scientific">Niastella yeongjuensis</name>
    <dbReference type="NCBI Taxonomy" id="354355"/>
    <lineage>
        <taxon>Bacteria</taxon>
        <taxon>Pseudomonadati</taxon>
        <taxon>Bacteroidota</taxon>
        <taxon>Chitinophagia</taxon>
        <taxon>Chitinophagales</taxon>
        <taxon>Chitinophagaceae</taxon>
        <taxon>Niastella</taxon>
    </lineage>
</organism>
<feature type="transmembrane region" description="Helical" evidence="1">
    <location>
        <begin position="28"/>
        <end position="48"/>
    </location>
</feature>
<proteinExistence type="predicted"/>
<evidence type="ECO:0000313" key="2">
    <source>
        <dbReference type="EMBL" id="OQP47371.1"/>
    </source>
</evidence>
<keyword evidence="3" id="KW-1185">Reference proteome</keyword>
<sequence>MREQRVTLFTGAGNQYNGTNKKGREPTLIPSLGLMILLDCLMPMVPWVDKVLKDKASKLRRISGVAL</sequence>
<keyword evidence="1" id="KW-0472">Membrane</keyword>
<keyword evidence="1" id="KW-0812">Transmembrane</keyword>
<keyword evidence="1" id="KW-1133">Transmembrane helix</keyword>
<reference evidence="3" key="1">
    <citation type="submission" date="2016-04" db="EMBL/GenBank/DDBJ databases">
        <authorList>
            <person name="Chen L."/>
            <person name="Zhuang W."/>
            <person name="Wang G."/>
        </authorList>
    </citation>
    <scope>NUCLEOTIDE SEQUENCE [LARGE SCALE GENOMIC DNA]</scope>
    <source>
        <strain evidence="3">17621</strain>
    </source>
</reference>
<evidence type="ECO:0000313" key="3">
    <source>
        <dbReference type="Proteomes" id="UP000192610"/>
    </source>
</evidence>